<accession>A0A8S3X4U9</accession>
<proteinExistence type="predicted"/>
<evidence type="ECO:0000313" key="1">
    <source>
        <dbReference type="EMBL" id="CAG5002442.1"/>
    </source>
</evidence>
<dbReference type="AlphaFoldDB" id="A0A8S3X4U9"/>
<dbReference type="Proteomes" id="UP000691718">
    <property type="component" value="Unassembled WGS sequence"/>
</dbReference>
<name>A0A8S3X4U9_PARAO</name>
<evidence type="ECO:0000313" key="2">
    <source>
        <dbReference type="Proteomes" id="UP000691718"/>
    </source>
</evidence>
<keyword evidence="2" id="KW-1185">Reference proteome</keyword>
<protein>
    <submittedName>
        <fullName evidence="1">(apollo) hypothetical protein</fullName>
    </submittedName>
</protein>
<gene>
    <name evidence="1" type="ORF">PAPOLLO_LOCUS14065</name>
</gene>
<dbReference type="EMBL" id="CAJQZP010000953">
    <property type="protein sequence ID" value="CAG5002442.1"/>
    <property type="molecule type" value="Genomic_DNA"/>
</dbReference>
<sequence length="101" mass="11932">MRMNDDIRPIAIVMYLYHLVLKWQWLKPFEGLARHFEGSDLRSIGMLDHDDFYHSGSDESYSFYTQSQVDSKKEKNTPSFLMLDEDSAYNQQPDYLSTVAR</sequence>
<comment type="caution">
    <text evidence="1">The sequence shown here is derived from an EMBL/GenBank/DDBJ whole genome shotgun (WGS) entry which is preliminary data.</text>
</comment>
<organism evidence="1 2">
    <name type="scientific">Parnassius apollo</name>
    <name type="common">Apollo butterfly</name>
    <name type="synonym">Papilio apollo</name>
    <dbReference type="NCBI Taxonomy" id="110799"/>
    <lineage>
        <taxon>Eukaryota</taxon>
        <taxon>Metazoa</taxon>
        <taxon>Ecdysozoa</taxon>
        <taxon>Arthropoda</taxon>
        <taxon>Hexapoda</taxon>
        <taxon>Insecta</taxon>
        <taxon>Pterygota</taxon>
        <taxon>Neoptera</taxon>
        <taxon>Endopterygota</taxon>
        <taxon>Lepidoptera</taxon>
        <taxon>Glossata</taxon>
        <taxon>Ditrysia</taxon>
        <taxon>Papilionoidea</taxon>
        <taxon>Papilionidae</taxon>
        <taxon>Parnassiinae</taxon>
        <taxon>Parnassini</taxon>
        <taxon>Parnassius</taxon>
        <taxon>Parnassius</taxon>
    </lineage>
</organism>
<reference evidence="1" key="1">
    <citation type="submission" date="2021-04" db="EMBL/GenBank/DDBJ databases">
        <authorList>
            <person name="Tunstrom K."/>
        </authorList>
    </citation>
    <scope>NUCLEOTIDE SEQUENCE</scope>
</reference>